<dbReference type="InterPro" id="IPR004710">
    <property type="entry name" value="Bilac:Na_transpt"/>
</dbReference>
<feature type="transmembrane region" description="Helical" evidence="5">
    <location>
        <begin position="91"/>
        <end position="113"/>
    </location>
</feature>
<feature type="transmembrane region" description="Helical" evidence="5">
    <location>
        <begin position="155"/>
        <end position="175"/>
    </location>
</feature>
<dbReference type="InterPro" id="IPR002657">
    <property type="entry name" value="BilAc:Na_symport/Acr3"/>
</dbReference>
<feature type="transmembrane region" description="Helical" evidence="5">
    <location>
        <begin position="62"/>
        <end position="85"/>
    </location>
</feature>
<dbReference type="AlphaFoldDB" id="A0AAU7NSI2"/>
<keyword evidence="7" id="KW-1185">Reference proteome</keyword>
<keyword evidence="4 5" id="KW-0472">Membrane</keyword>
<name>A0AAU7NSI2_9GAMM</name>
<dbReference type="Pfam" id="PF01758">
    <property type="entry name" value="SBF"/>
    <property type="match status" value="1"/>
</dbReference>
<evidence type="ECO:0000313" key="6">
    <source>
        <dbReference type="EMBL" id="XBS19960.1"/>
    </source>
</evidence>
<dbReference type="PANTHER" id="PTHR10361">
    <property type="entry name" value="SODIUM-BILE ACID COTRANSPORTER"/>
    <property type="match status" value="1"/>
</dbReference>
<dbReference type="GO" id="GO:0016020">
    <property type="term" value="C:membrane"/>
    <property type="evidence" value="ECO:0007669"/>
    <property type="project" value="UniProtKB-SubCell"/>
</dbReference>
<proteinExistence type="predicted"/>
<evidence type="ECO:0000256" key="1">
    <source>
        <dbReference type="ARBA" id="ARBA00004141"/>
    </source>
</evidence>
<sequence length="309" mass="33764">MQRLINLFPLWAVTLALLAYVRPQPFAELKDGIIPLLAMVMFSMGMTLSWRDFAAVLTRPLIIVIAASIQFGCMPLFAWLISHALALPPELMTGMVLVGASAGGTASNVVCYLANGNVALSVLMTTFSTLCALIMMPLLSWLYLNQVVTVPVVDMLRSILLIVLLPVLSGTLINSFFDRRLSRMRKIFPLLSSLSIVVVIAIIIGLNQHQLSGVALPALAAVCLHNLSGLACGYWLARLLNYDRHIARTVAIEVGMQNSGLSVALAVQYFSALAALPGALFSIWHNVSGSMLAYYWRYKDKNNGHSRPY</sequence>
<dbReference type="Proteomes" id="UP001225378">
    <property type="component" value="Chromosome"/>
</dbReference>
<feature type="transmembrane region" description="Helical" evidence="5">
    <location>
        <begin position="33"/>
        <end position="50"/>
    </location>
</feature>
<reference evidence="6 7" key="1">
    <citation type="journal article" date="2024" name="Microbiology">
        <title>Methylomarinum rosea sp. nov., a novel halophilic methanotrophic bacterium from the hypersaline Lake Elton.</title>
        <authorList>
            <person name="Suleimanov R.Z."/>
            <person name="Oshkin I.Y."/>
            <person name="Danilova O.V."/>
            <person name="Suzina N.E."/>
            <person name="Dedysh S.N."/>
        </authorList>
    </citation>
    <scope>NUCLEOTIDE SEQUENCE [LARGE SCALE GENOMIC DNA]</scope>
    <source>
        <strain evidence="6 7">Ch1-1</strain>
    </source>
</reference>
<dbReference type="PANTHER" id="PTHR10361:SF28">
    <property type="entry name" value="P3 PROTEIN-RELATED"/>
    <property type="match status" value="1"/>
</dbReference>
<gene>
    <name evidence="6" type="ORF">Q9L42_016615</name>
</gene>
<feature type="transmembrane region" description="Helical" evidence="5">
    <location>
        <begin position="187"/>
        <end position="206"/>
    </location>
</feature>
<organism evidence="6 7">
    <name type="scientific">Methylomarinum roseum</name>
    <dbReference type="NCBI Taxonomy" id="3067653"/>
    <lineage>
        <taxon>Bacteria</taxon>
        <taxon>Pseudomonadati</taxon>
        <taxon>Pseudomonadota</taxon>
        <taxon>Gammaproteobacteria</taxon>
        <taxon>Methylococcales</taxon>
        <taxon>Methylococcaceae</taxon>
        <taxon>Methylomarinum</taxon>
    </lineage>
</organism>
<feature type="transmembrane region" description="Helical" evidence="5">
    <location>
        <begin position="120"/>
        <end position="143"/>
    </location>
</feature>
<feature type="transmembrane region" description="Helical" evidence="5">
    <location>
        <begin position="218"/>
        <end position="240"/>
    </location>
</feature>
<evidence type="ECO:0000256" key="3">
    <source>
        <dbReference type="ARBA" id="ARBA00022989"/>
    </source>
</evidence>
<evidence type="ECO:0000256" key="5">
    <source>
        <dbReference type="SAM" id="Phobius"/>
    </source>
</evidence>
<keyword evidence="3 5" id="KW-1133">Transmembrane helix</keyword>
<comment type="subcellular location">
    <subcellularLocation>
        <location evidence="1">Membrane</location>
        <topology evidence="1">Multi-pass membrane protein</topology>
    </subcellularLocation>
</comment>
<protein>
    <submittedName>
        <fullName evidence="6">Bile acid:sodium symporter family protein</fullName>
    </submittedName>
</protein>
<dbReference type="EMBL" id="CP157743">
    <property type="protein sequence ID" value="XBS19960.1"/>
    <property type="molecule type" value="Genomic_DNA"/>
</dbReference>
<dbReference type="KEGG" id="mech:Q9L42_016615"/>
<evidence type="ECO:0000256" key="2">
    <source>
        <dbReference type="ARBA" id="ARBA00022692"/>
    </source>
</evidence>
<evidence type="ECO:0000256" key="4">
    <source>
        <dbReference type="ARBA" id="ARBA00023136"/>
    </source>
</evidence>
<keyword evidence="2 5" id="KW-0812">Transmembrane</keyword>
<dbReference type="RefSeq" id="WP_349431441.1">
    <property type="nucleotide sequence ID" value="NZ_CP157743.1"/>
</dbReference>
<accession>A0AAU7NSI2</accession>
<evidence type="ECO:0000313" key="7">
    <source>
        <dbReference type="Proteomes" id="UP001225378"/>
    </source>
</evidence>
<feature type="transmembrane region" description="Helical" evidence="5">
    <location>
        <begin position="261"/>
        <end position="284"/>
    </location>
</feature>
<dbReference type="InterPro" id="IPR038770">
    <property type="entry name" value="Na+/solute_symporter_sf"/>
</dbReference>
<dbReference type="Gene3D" id="1.20.1530.20">
    <property type="match status" value="1"/>
</dbReference>